<keyword evidence="4" id="KW-0057">Aromatic amino acid biosynthesis</keyword>
<proteinExistence type="predicted"/>
<dbReference type="FunFam" id="1.10.3660.10:FF:000003">
    <property type="entry name" value="Prephenate dehydrogenase"/>
    <property type="match status" value="1"/>
</dbReference>
<evidence type="ECO:0000256" key="5">
    <source>
        <dbReference type="ARBA" id="ARBA00029440"/>
    </source>
</evidence>
<dbReference type="SUPFAM" id="SSF51735">
    <property type="entry name" value="NAD(P)-binding Rossmann-fold domains"/>
    <property type="match status" value="1"/>
</dbReference>
<evidence type="ECO:0000256" key="1">
    <source>
        <dbReference type="ARBA" id="ARBA00022605"/>
    </source>
</evidence>
<dbReference type="InterPro" id="IPR003099">
    <property type="entry name" value="Prephen_DH"/>
</dbReference>
<dbReference type="Gene3D" id="1.10.3660.10">
    <property type="entry name" value="6-phosphogluconate dehydrogenase C-terminal like domain"/>
    <property type="match status" value="1"/>
</dbReference>
<name>A0A1W1E4X8_9ZZZZ</name>
<dbReference type="PANTHER" id="PTHR21363">
    <property type="entry name" value="PREPHENATE DEHYDROGENASE"/>
    <property type="match status" value="1"/>
</dbReference>
<dbReference type="GO" id="GO:0008977">
    <property type="term" value="F:prephenate dehydrogenase (NAD+) activity"/>
    <property type="evidence" value="ECO:0007669"/>
    <property type="project" value="InterPro"/>
</dbReference>
<evidence type="ECO:0000256" key="2">
    <source>
        <dbReference type="ARBA" id="ARBA00023002"/>
    </source>
</evidence>
<dbReference type="FunFam" id="3.40.50.720:FF:000208">
    <property type="entry name" value="Prephenate dehydrogenase"/>
    <property type="match status" value="1"/>
</dbReference>
<gene>
    <name evidence="7" type="ORF">MNB_SUP05-SYMBIONT-7-38</name>
</gene>
<dbReference type="AlphaFoldDB" id="A0A1W1E4X8"/>
<keyword evidence="1" id="KW-0028">Amino-acid biosynthesis</keyword>
<evidence type="ECO:0000259" key="6">
    <source>
        <dbReference type="PROSITE" id="PS51176"/>
    </source>
</evidence>
<dbReference type="SUPFAM" id="SSF48179">
    <property type="entry name" value="6-phosphogluconate dehydrogenase C-terminal domain-like"/>
    <property type="match status" value="1"/>
</dbReference>
<dbReference type="GO" id="GO:0006571">
    <property type="term" value="P:tyrosine biosynthetic process"/>
    <property type="evidence" value="ECO:0007669"/>
    <property type="project" value="InterPro"/>
</dbReference>
<evidence type="ECO:0000256" key="3">
    <source>
        <dbReference type="ARBA" id="ARBA00023027"/>
    </source>
</evidence>
<protein>
    <recommendedName>
        <fullName evidence="6">Prephenate/arogenate dehydrogenase domain-containing protein</fullName>
    </recommendedName>
</protein>
<keyword evidence="3" id="KW-0520">NAD</keyword>
<dbReference type="PANTHER" id="PTHR21363:SF0">
    <property type="entry name" value="PREPHENATE DEHYDROGENASE [NADP(+)]"/>
    <property type="match status" value="1"/>
</dbReference>
<sequence>MKKIEKICIIGVGLIGGSFALGLKKVDKNQIIIGYGRHEASLKQAQKLGAIDNYSMDIAEALSGVDMVLIATPVNSFKAILELIKPHLNAKVIISDVGSTKGSVMTMAKTVFSTMPEYFIPAHPIAGKEQSGVGAADGALFENKRVILTPAENANSQAIVAVRNLWSSMGATVEMLDAKTHDNLLAMTSHLPHMLAFSLMDYLMKSDPNALNYAAGGFKDFSRIASSDASMWRDICINNSEDIVKHIEGYQQTLEAVSNLIKNNQAEALEQLFQATKTTRDNWLKG</sequence>
<dbReference type="InterPro" id="IPR008927">
    <property type="entry name" value="6-PGluconate_DH-like_C_sf"/>
</dbReference>
<dbReference type="InterPro" id="IPR046825">
    <property type="entry name" value="PDH_C"/>
</dbReference>
<dbReference type="Gene3D" id="3.40.50.720">
    <property type="entry name" value="NAD(P)-binding Rossmann-like Domain"/>
    <property type="match status" value="1"/>
</dbReference>
<comment type="pathway">
    <text evidence="5">Amino-acid biosynthesis.</text>
</comment>
<dbReference type="EMBL" id="FPIA01000112">
    <property type="protein sequence ID" value="SFV89012.1"/>
    <property type="molecule type" value="Genomic_DNA"/>
</dbReference>
<dbReference type="InterPro" id="IPR050812">
    <property type="entry name" value="Preph/Arog_dehydrog"/>
</dbReference>
<dbReference type="PROSITE" id="PS51176">
    <property type="entry name" value="PDH_ADH"/>
    <property type="match status" value="1"/>
</dbReference>
<dbReference type="GO" id="GO:0070403">
    <property type="term" value="F:NAD+ binding"/>
    <property type="evidence" value="ECO:0007669"/>
    <property type="project" value="InterPro"/>
</dbReference>
<dbReference type="GO" id="GO:0004665">
    <property type="term" value="F:prephenate dehydrogenase (NADP+) activity"/>
    <property type="evidence" value="ECO:0007669"/>
    <property type="project" value="InterPro"/>
</dbReference>
<keyword evidence="2" id="KW-0560">Oxidoreductase</keyword>
<dbReference type="Pfam" id="PF02153">
    <property type="entry name" value="PDH_N"/>
    <property type="match status" value="1"/>
</dbReference>
<dbReference type="Pfam" id="PF20463">
    <property type="entry name" value="PDH_C"/>
    <property type="match status" value="1"/>
</dbReference>
<reference evidence="7" key="1">
    <citation type="submission" date="2016-10" db="EMBL/GenBank/DDBJ databases">
        <authorList>
            <person name="de Groot N.N."/>
        </authorList>
    </citation>
    <scope>NUCLEOTIDE SEQUENCE</scope>
</reference>
<dbReference type="InterPro" id="IPR036291">
    <property type="entry name" value="NAD(P)-bd_dom_sf"/>
</dbReference>
<accession>A0A1W1E4X8</accession>
<evidence type="ECO:0000313" key="7">
    <source>
        <dbReference type="EMBL" id="SFV89012.1"/>
    </source>
</evidence>
<feature type="domain" description="Prephenate/arogenate dehydrogenase" evidence="6">
    <location>
        <begin position="5"/>
        <end position="286"/>
    </location>
</feature>
<organism evidence="7">
    <name type="scientific">hydrothermal vent metagenome</name>
    <dbReference type="NCBI Taxonomy" id="652676"/>
    <lineage>
        <taxon>unclassified sequences</taxon>
        <taxon>metagenomes</taxon>
        <taxon>ecological metagenomes</taxon>
    </lineage>
</organism>
<evidence type="ECO:0000256" key="4">
    <source>
        <dbReference type="ARBA" id="ARBA00023141"/>
    </source>
</evidence>
<dbReference type="InterPro" id="IPR046826">
    <property type="entry name" value="PDH_N"/>
</dbReference>